<dbReference type="GeneID" id="92361418"/>
<name>A0A836GHU7_9TRYP</name>
<keyword evidence="3" id="KW-1185">Reference proteome</keyword>
<dbReference type="KEGG" id="loi:92361418"/>
<reference evidence="3" key="1">
    <citation type="journal article" date="2021" name="Microbiol. Resour. Announc.">
        <title>LGAAP: Leishmaniinae Genome Assembly and Annotation Pipeline.</title>
        <authorList>
            <person name="Almutairi H."/>
            <person name="Urbaniak M.D."/>
            <person name="Bates M.D."/>
            <person name="Jariyapan N."/>
            <person name="Kwakye-Nuako G."/>
            <person name="Thomaz-Soccol V."/>
            <person name="Al-Salem W.S."/>
            <person name="Dillon R.J."/>
            <person name="Bates P.A."/>
            <person name="Gatherer D."/>
        </authorList>
    </citation>
    <scope>NUCLEOTIDE SEQUENCE [LARGE SCALE GENOMIC DNA]</scope>
</reference>
<dbReference type="RefSeq" id="XP_067064298.1">
    <property type="nucleotide sequence ID" value="XM_067207484.1"/>
</dbReference>
<organism evidence="2 3">
    <name type="scientific">Leishmania orientalis</name>
    <dbReference type="NCBI Taxonomy" id="2249476"/>
    <lineage>
        <taxon>Eukaryota</taxon>
        <taxon>Discoba</taxon>
        <taxon>Euglenozoa</taxon>
        <taxon>Kinetoplastea</taxon>
        <taxon>Metakinetoplastina</taxon>
        <taxon>Trypanosomatida</taxon>
        <taxon>Trypanosomatidae</taxon>
        <taxon>Leishmaniinae</taxon>
        <taxon>Leishmania</taxon>
    </lineage>
</organism>
<dbReference type="EMBL" id="JAFHLR010000016">
    <property type="protein sequence ID" value="KAG5482292.1"/>
    <property type="molecule type" value="Genomic_DNA"/>
</dbReference>
<evidence type="ECO:0000313" key="2">
    <source>
        <dbReference type="EMBL" id="KAG5482292.1"/>
    </source>
</evidence>
<evidence type="ECO:0000256" key="1">
    <source>
        <dbReference type="SAM" id="MobiDB-lite"/>
    </source>
</evidence>
<reference evidence="3" key="2">
    <citation type="journal article" date="2021" name="Sci. Data">
        <title>Chromosome-scale genome sequencing, assembly and annotation of six genomes from subfamily Leishmaniinae.</title>
        <authorList>
            <person name="Almutairi H."/>
            <person name="Urbaniak M.D."/>
            <person name="Bates M.D."/>
            <person name="Jariyapan N."/>
            <person name="Kwakye-Nuako G."/>
            <person name="Thomaz Soccol V."/>
            <person name="Al-Salem W.S."/>
            <person name="Dillon R.J."/>
            <person name="Bates P.A."/>
            <person name="Gatherer D."/>
        </authorList>
    </citation>
    <scope>NUCLEOTIDE SEQUENCE [LARGE SCALE GENOMIC DNA]</scope>
</reference>
<proteinExistence type="predicted"/>
<dbReference type="AlphaFoldDB" id="A0A836GHU7"/>
<gene>
    <name evidence="2" type="ORF">LSCM4_05545</name>
</gene>
<comment type="caution">
    <text evidence="2">The sequence shown here is derived from an EMBL/GenBank/DDBJ whole genome shotgun (WGS) entry which is preliminary data.</text>
</comment>
<feature type="region of interest" description="Disordered" evidence="1">
    <location>
        <begin position="87"/>
        <end position="106"/>
    </location>
</feature>
<evidence type="ECO:0000313" key="3">
    <source>
        <dbReference type="Proteomes" id="UP000674143"/>
    </source>
</evidence>
<accession>A0A836GHU7</accession>
<protein>
    <submittedName>
        <fullName evidence="2">Uncharacterized protein</fullName>
    </submittedName>
</protein>
<dbReference type="Proteomes" id="UP000674143">
    <property type="component" value="Unassembled WGS sequence"/>
</dbReference>
<sequence length="106" mass="11262">MSHWCSASAWQAAERIVSLTLTGGGSSLRCCKARSAGVRASRRQSRALTQKTRHCTDFVASSQRSPLSSPRRPQSCANALTCMDTSFTSPPTDITPPSALAGPFSC</sequence>